<dbReference type="AlphaFoldDB" id="A0A7C9NR88"/>
<protein>
    <submittedName>
        <fullName evidence="1">DUF1566 domain-containing protein</fullName>
    </submittedName>
</protein>
<proteinExistence type="predicted"/>
<gene>
    <name evidence="1" type="ORF">GPL32_08410</name>
</gene>
<dbReference type="EMBL" id="JAAEHK010000009">
    <property type="protein sequence ID" value="NDL70532.1"/>
    <property type="molecule type" value="Genomic_DNA"/>
</dbReference>
<evidence type="ECO:0000313" key="2">
    <source>
        <dbReference type="Proteomes" id="UP000480312"/>
    </source>
</evidence>
<sequence>MHIQDLENVAFGTPLSGGFYAGQFQVGDELYALIVSPKQEGELEEAEWGEMGAAISEAKSCFDGLTNTRAMAESGSDLARWMLALEINGQSDWYLPSRDELEICYRNLKPTDQENFCTFRDGDNPSSSPVGYPYSSDTPAKTLSDGFQGGGEEAFAPRLYWASTQYSSGSAWGQNFGGGIQNLILKDDELRARAVRRVLIK</sequence>
<evidence type="ECO:0000313" key="1">
    <source>
        <dbReference type="EMBL" id="NDL70532.1"/>
    </source>
</evidence>
<comment type="caution">
    <text evidence="1">The sequence shown here is derived from an EMBL/GenBank/DDBJ whole genome shotgun (WGS) entry which is preliminary data.</text>
</comment>
<reference evidence="1 2" key="1">
    <citation type="submission" date="2020-01" db="EMBL/GenBank/DDBJ databases">
        <title>Whole genome sequencing of Halomonas alkaliphila strain LS44.</title>
        <authorList>
            <person name="Kumar S."/>
            <person name="Paul D."/>
            <person name="Shouche Y."/>
            <person name="Suryavanshi M.V."/>
        </authorList>
    </citation>
    <scope>NUCLEOTIDE SEQUENCE [LARGE SCALE GENOMIC DNA]</scope>
    <source>
        <strain evidence="1 2">LS44</strain>
    </source>
</reference>
<dbReference type="Proteomes" id="UP000480312">
    <property type="component" value="Unassembled WGS sequence"/>
</dbReference>
<accession>A0A7C9NR88</accession>
<dbReference type="RefSeq" id="WP_162218422.1">
    <property type="nucleotide sequence ID" value="NZ_JAAEHK010000009.1"/>
</dbReference>
<name>A0A7C9NR88_9GAMM</name>
<organism evidence="1 2">
    <name type="scientific">Vreelandella alkaliphila</name>
    <dbReference type="NCBI Taxonomy" id="272774"/>
    <lineage>
        <taxon>Bacteria</taxon>
        <taxon>Pseudomonadati</taxon>
        <taxon>Pseudomonadota</taxon>
        <taxon>Gammaproteobacteria</taxon>
        <taxon>Oceanospirillales</taxon>
        <taxon>Halomonadaceae</taxon>
        <taxon>Vreelandella</taxon>
    </lineage>
</organism>
<dbReference type="OrthoDB" id="7349818at2"/>